<dbReference type="EMBL" id="FXUG01000001">
    <property type="protein sequence ID" value="SMP42347.1"/>
    <property type="molecule type" value="Genomic_DNA"/>
</dbReference>
<protein>
    <submittedName>
        <fullName evidence="1">Addiction module component, TIGR02574 family</fullName>
    </submittedName>
</protein>
<dbReference type="Pfam" id="PF09720">
    <property type="entry name" value="Unstab_antitox"/>
    <property type="match status" value="1"/>
</dbReference>
<evidence type="ECO:0000313" key="2">
    <source>
        <dbReference type="Proteomes" id="UP001158067"/>
    </source>
</evidence>
<dbReference type="Proteomes" id="UP001158067">
    <property type="component" value="Unassembled WGS sequence"/>
</dbReference>
<name>A0ABY1PRE2_9BACT</name>
<dbReference type="InterPro" id="IPR013406">
    <property type="entry name" value="CHP02574_addiction_mod"/>
</dbReference>
<gene>
    <name evidence="1" type="ORF">SAMN06265222_101765</name>
</gene>
<accession>A0ABY1PRE2</accession>
<evidence type="ECO:0000313" key="1">
    <source>
        <dbReference type="EMBL" id="SMP42347.1"/>
    </source>
</evidence>
<proteinExistence type="predicted"/>
<comment type="caution">
    <text evidence="1">The sequence shown here is derived from an EMBL/GenBank/DDBJ whole genome shotgun (WGS) entry which is preliminary data.</text>
</comment>
<keyword evidence="2" id="KW-1185">Reference proteome</keyword>
<sequence>MSESTQQLIASALQLGPADRAVVANAILASLDGLRDDEPSEVLEAWSDEIRSRIDDIDSGRVKTIPSSEAWKMIDGEIELRD</sequence>
<organism evidence="1 2">
    <name type="scientific">Neorhodopirellula lusitana</name>
    <dbReference type="NCBI Taxonomy" id="445327"/>
    <lineage>
        <taxon>Bacteria</taxon>
        <taxon>Pseudomonadati</taxon>
        <taxon>Planctomycetota</taxon>
        <taxon>Planctomycetia</taxon>
        <taxon>Pirellulales</taxon>
        <taxon>Pirellulaceae</taxon>
        <taxon>Neorhodopirellula</taxon>
    </lineage>
</organism>
<dbReference type="RefSeq" id="WP_283430955.1">
    <property type="nucleotide sequence ID" value="NZ_FXUG01000001.1"/>
</dbReference>
<reference evidence="1 2" key="1">
    <citation type="submission" date="2017-05" db="EMBL/GenBank/DDBJ databases">
        <authorList>
            <person name="Varghese N."/>
            <person name="Submissions S."/>
        </authorList>
    </citation>
    <scope>NUCLEOTIDE SEQUENCE [LARGE SCALE GENOMIC DNA]</scope>
    <source>
        <strain evidence="1 2">DSM 25457</strain>
    </source>
</reference>